<organism evidence="2 3">
    <name type="scientific">Candidatus Daviesbacteria bacterium GW2011_GWA2_40_9</name>
    <dbReference type="NCBI Taxonomy" id="1618424"/>
    <lineage>
        <taxon>Bacteria</taxon>
        <taxon>Candidatus Daviesiibacteriota</taxon>
    </lineage>
</organism>
<evidence type="ECO:0000313" key="2">
    <source>
        <dbReference type="EMBL" id="KKR83016.1"/>
    </source>
</evidence>
<evidence type="ECO:0000313" key="3">
    <source>
        <dbReference type="Proteomes" id="UP000034601"/>
    </source>
</evidence>
<reference evidence="2 3" key="1">
    <citation type="journal article" date="2015" name="Nature">
        <title>rRNA introns, odd ribosomes, and small enigmatic genomes across a large radiation of phyla.</title>
        <authorList>
            <person name="Brown C.T."/>
            <person name="Hug L.A."/>
            <person name="Thomas B.C."/>
            <person name="Sharon I."/>
            <person name="Castelle C.J."/>
            <person name="Singh A."/>
            <person name="Wilkins M.J."/>
            <person name="Williams K.H."/>
            <person name="Banfield J.F."/>
        </authorList>
    </citation>
    <scope>NUCLEOTIDE SEQUENCE [LARGE SCALE GENOMIC DNA]</scope>
</reference>
<feature type="domain" description="Methyltransferase type 11" evidence="1">
    <location>
        <begin position="50"/>
        <end position="143"/>
    </location>
</feature>
<sequence>MAKTLLQLHEGVSPDHYDLAIKKNVFQKFWHWRRFNELSKITTPVNGKIVDIGCHSGLLTQKIVNWTGADKIYGLDISPKAIEKAKKRIKNGYFVVGDAQKLPFKNNFFEAAFCIEMIEHVDFPQKVLAQIYRVVKKNGYAVILIPTDNLLFKVIWFIWNLRYPVWKHVHVQSFNGTLLEDMAEGLGFKVSLVKTFSLGMLKLVKLKK</sequence>
<dbReference type="AlphaFoldDB" id="A0A0G0U737"/>
<dbReference type="GO" id="GO:0032259">
    <property type="term" value="P:methylation"/>
    <property type="evidence" value="ECO:0007669"/>
    <property type="project" value="UniProtKB-KW"/>
</dbReference>
<dbReference type="CDD" id="cd02440">
    <property type="entry name" value="AdoMet_MTases"/>
    <property type="match status" value="1"/>
</dbReference>
<dbReference type="Gene3D" id="3.40.50.150">
    <property type="entry name" value="Vaccinia Virus protein VP39"/>
    <property type="match status" value="1"/>
</dbReference>
<proteinExistence type="predicted"/>
<comment type="caution">
    <text evidence="2">The sequence shown here is derived from an EMBL/GenBank/DDBJ whole genome shotgun (WGS) entry which is preliminary data.</text>
</comment>
<evidence type="ECO:0000259" key="1">
    <source>
        <dbReference type="Pfam" id="PF08241"/>
    </source>
</evidence>
<dbReference type="Proteomes" id="UP000034601">
    <property type="component" value="Unassembled WGS sequence"/>
</dbReference>
<dbReference type="EMBL" id="LCAB01000008">
    <property type="protein sequence ID" value="KKR83016.1"/>
    <property type="molecule type" value="Genomic_DNA"/>
</dbReference>
<dbReference type="SUPFAM" id="SSF53335">
    <property type="entry name" value="S-adenosyl-L-methionine-dependent methyltransferases"/>
    <property type="match status" value="1"/>
</dbReference>
<dbReference type="InterPro" id="IPR029063">
    <property type="entry name" value="SAM-dependent_MTases_sf"/>
</dbReference>
<keyword evidence="2" id="KW-0489">Methyltransferase</keyword>
<gene>
    <name evidence="2" type="ORF">UU29_C0008G0125</name>
</gene>
<dbReference type="GO" id="GO:0008757">
    <property type="term" value="F:S-adenosylmethionine-dependent methyltransferase activity"/>
    <property type="evidence" value="ECO:0007669"/>
    <property type="project" value="InterPro"/>
</dbReference>
<dbReference type="InterPro" id="IPR013216">
    <property type="entry name" value="Methyltransf_11"/>
</dbReference>
<dbReference type="Pfam" id="PF08241">
    <property type="entry name" value="Methyltransf_11"/>
    <property type="match status" value="1"/>
</dbReference>
<dbReference type="PANTHER" id="PTHR43591">
    <property type="entry name" value="METHYLTRANSFERASE"/>
    <property type="match status" value="1"/>
</dbReference>
<protein>
    <submittedName>
        <fullName evidence="2">Methyltransferase type 11</fullName>
    </submittedName>
</protein>
<accession>A0A0G0U737</accession>
<keyword evidence="2" id="KW-0808">Transferase</keyword>
<name>A0A0G0U737_9BACT</name>